<dbReference type="SUPFAM" id="SSF140111">
    <property type="entry name" value="Endosomal sorting complex assembly domain"/>
    <property type="match status" value="1"/>
</dbReference>
<dbReference type="InterPro" id="IPR018780">
    <property type="entry name" value="TBORCS5"/>
</dbReference>
<evidence type="ECO:0000313" key="8">
    <source>
        <dbReference type="EMBL" id="KAJ3118388.1"/>
    </source>
</evidence>
<evidence type="ECO:0000256" key="3">
    <source>
        <dbReference type="ARBA" id="ARBA00022753"/>
    </source>
</evidence>
<dbReference type="GO" id="GO:0000813">
    <property type="term" value="C:ESCRT I complex"/>
    <property type="evidence" value="ECO:0007669"/>
    <property type="project" value="InterPro"/>
</dbReference>
<dbReference type="Pfam" id="PF10158">
    <property type="entry name" value="LOH1CR12"/>
    <property type="match status" value="1"/>
</dbReference>
<dbReference type="InterPro" id="IPR007143">
    <property type="entry name" value="Vps28"/>
</dbReference>
<dbReference type="InterPro" id="IPR037202">
    <property type="entry name" value="ESCRT_assembly_dom"/>
</dbReference>
<comment type="caution">
    <text evidence="8">The sequence shown here is derived from an EMBL/GenBank/DDBJ whole genome shotgun (WGS) entry which is preliminary data.</text>
</comment>
<dbReference type="PANTHER" id="PTHR12937:SF0">
    <property type="entry name" value="VACUOLAR PROTEIN SORTING-ASSOCIATED PROTEIN 28 HOMOLOG"/>
    <property type="match status" value="1"/>
</dbReference>
<dbReference type="PROSITE" id="PS51313">
    <property type="entry name" value="VPS28_N"/>
    <property type="match status" value="1"/>
</dbReference>
<dbReference type="Gene3D" id="1.20.1440.200">
    <property type="match status" value="1"/>
</dbReference>
<protein>
    <submittedName>
        <fullName evidence="8">Vacuolar protein-sorting-associated protein 28</fullName>
    </submittedName>
</protein>
<dbReference type="InterPro" id="IPR017898">
    <property type="entry name" value="VPS28_N"/>
</dbReference>
<feature type="compositionally biased region" description="Polar residues" evidence="6">
    <location>
        <begin position="193"/>
        <end position="211"/>
    </location>
</feature>
<dbReference type="Proteomes" id="UP001211907">
    <property type="component" value="Unassembled WGS sequence"/>
</dbReference>
<dbReference type="GO" id="GO:0044877">
    <property type="term" value="F:protein-containing complex binding"/>
    <property type="evidence" value="ECO:0007669"/>
    <property type="project" value="TreeGrafter"/>
</dbReference>
<dbReference type="GO" id="GO:0032418">
    <property type="term" value="P:lysosome localization"/>
    <property type="evidence" value="ECO:0007669"/>
    <property type="project" value="InterPro"/>
</dbReference>
<dbReference type="PANTHER" id="PTHR12937">
    <property type="entry name" value="VACUOLAR PROTEIN SORTING 28, ISOFORM 2 VPS28"/>
    <property type="match status" value="1"/>
</dbReference>
<reference evidence="8" key="1">
    <citation type="submission" date="2020-05" db="EMBL/GenBank/DDBJ databases">
        <title>Phylogenomic resolution of chytrid fungi.</title>
        <authorList>
            <person name="Stajich J.E."/>
            <person name="Amses K."/>
            <person name="Simmons R."/>
            <person name="Seto K."/>
            <person name="Myers J."/>
            <person name="Bonds A."/>
            <person name="Quandt C.A."/>
            <person name="Barry K."/>
            <person name="Liu P."/>
            <person name="Grigoriev I."/>
            <person name="Longcore J.E."/>
            <person name="James T.Y."/>
        </authorList>
    </citation>
    <scope>NUCLEOTIDE SEQUENCE</scope>
    <source>
        <strain evidence="8">JEL0513</strain>
    </source>
</reference>
<evidence type="ECO:0000256" key="6">
    <source>
        <dbReference type="SAM" id="MobiDB-lite"/>
    </source>
</evidence>
<keyword evidence="9" id="KW-1185">Reference proteome</keyword>
<name>A0AAD5SZ21_9FUNG</name>
<proteinExistence type="inferred from homology"/>
<dbReference type="AlphaFoldDB" id="A0AAD5SZ21"/>
<evidence type="ECO:0000259" key="7">
    <source>
        <dbReference type="PROSITE" id="PS51313"/>
    </source>
</evidence>
<keyword evidence="4 5" id="KW-0653">Protein transport</keyword>
<gene>
    <name evidence="8" type="primary">VPS28</name>
    <name evidence="8" type="ORF">HK100_000620</name>
</gene>
<dbReference type="Pfam" id="PF03997">
    <property type="entry name" value="VPS28"/>
    <property type="match status" value="1"/>
</dbReference>
<dbReference type="GO" id="GO:0043328">
    <property type="term" value="P:protein transport to vacuole involved in ubiquitin-dependent protein catabolic process via the multivesicular body sorting pathway"/>
    <property type="evidence" value="ECO:0007669"/>
    <property type="project" value="TreeGrafter"/>
</dbReference>
<evidence type="ECO:0000256" key="4">
    <source>
        <dbReference type="ARBA" id="ARBA00022927"/>
    </source>
</evidence>
<evidence type="ECO:0000256" key="1">
    <source>
        <dbReference type="ARBA" id="ARBA00004177"/>
    </source>
</evidence>
<organism evidence="8 9">
    <name type="scientific">Physocladia obscura</name>
    <dbReference type="NCBI Taxonomy" id="109957"/>
    <lineage>
        <taxon>Eukaryota</taxon>
        <taxon>Fungi</taxon>
        <taxon>Fungi incertae sedis</taxon>
        <taxon>Chytridiomycota</taxon>
        <taxon>Chytridiomycota incertae sedis</taxon>
        <taxon>Chytridiomycetes</taxon>
        <taxon>Chytridiales</taxon>
        <taxon>Chytriomycetaceae</taxon>
        <taxon>Physocladia</taxon>
    </lineage>
</organism>
<keyword evidence="2 5" id="KW-0813">Transport</keyword>
<feature type="domain" description="VPS28 N-terminal" evidence="7">
    <location>
        <begin position="264"/>
        <end position="370"/>
    </location>
</feature>
<evidence type="ECO:0000256" key="2">
    <source>
        <dbReference type="ARBA" id="ARBA00022448"/>
    </source>
</evidence>
<comment type="similarity">
    <text evidence="5">Belongs to the VPS28 family.</text>
</comment>
<dbReference type="InterPro" id="IPR038358">
    <property type="entry name" value="VPS28_N_sf"/>
</dbReference>
<feature type="region of interest" description="Disordered" evidence="6">
    <location>
        <begin position="193"/>
        <end position="238"/>
    </location>
</feature>
<evidence type="ECO:0000313" key="9">
    <source>
        <dbReference type="Proteomes" id="UP001211907"/>
    </source>
</evidence>
<keyword evidence="3" id="KW-0967">Endosome</keyword>
<sequence>MNKNKIVTVVQNTTKKDAQEDPLLVRLAAVPRIKPLIKDSVPHSPSSSSAGASSWFFFNNNPQSQQSPQIGYSISPEPIEALLTRLKSHTRNVAARVAATQKHIDARIVGTDQYCTQIVSTVSTRLAQARARSSTVAQVATIASISSETNTLIKSLVRTIATLDPYLTPNERLDSAENIERFPRLTKLRTGSSAWQRTEFSDSSRPASSLGTVREDDGGIDFSNRRHTRGDSVGSSGPSSIWAKMAASVNFSPARSAEIPSRKSSKNLSKLEMDTQIKFTQREAENLDATADLFSILVATEALEKAYIRDAVSAADYTTHCTRLIAQFKTARDLLPQGINIDQFMREYKLSCPAATKRLIEIGVPATVEHAVAESAASGRQHIKAVADITTVCPSHRLSIESKLSNVEQNKTTVFYNPYGLHKAEYDGCRPIASASRRSCSRTQQTAWIAKRF</sequence>
<dbReference type="EMBL" id="JADGJH010001124">
    <property type="protein sequence ID" value="KAJ3118388.1"/>
    <property type="molecule type" value="Genomic_DNA"/>
</dbReference>
<comment type="subcellular location">
    <subcellularLocation>
        <location evidence="1">Endosome</location>
    </subcellularLocation>
</comment>
<accession>A0AAD5SZ21</accession>
<evidence type="ECO:0000256" key="5">
    <source>
        <dbReference type="PROSITE-ProRule" id="PRU00645"/>
    </source>
</evidence>